<organism evidence="3 4">
    <name type="scientific">Lentinus brumalis</name>
    <dbReference type="NCBI Taxonomy" id="2498619"/>
    <lineage>
        <taxon>Eukaryota</taxon>
        <taxon>Fungi</taxon>
        <taxon>Dikarya</taxon>
        <taxon>Basidiomycota</taxon>
        <taxon>Agaricomycotina</taxon>
        <taxon>Agaricomycetes</taxon>
        <taxon>Polyporales</taxon>
        <taxon>Polyporaceae</taxon>
        <taxon>Lentinus</taxon>
    </lineage>
</organism>
<sequence>MADDPSQPPVSPEILLRIGPILIGALLSWMLFGISTVQLYIYHVSFPRDRKAIVWSVYIIFALDIFQSIVAASEAWQTLCVGWGRPSNLQYPGWTFTGLPLVSGIISVWVQSFYAWRIYQLGKWRVVPIVIVITALAQAGGAFGIAISFIWLNDIEQLHETSMFARTIVWLGGGAITDMTIMTSMCYLLYSVKQRAKVFERSGLMVNRLIRLTVETGCACALTAVLELSFFLGMPETNIHLIVAFILSKVYSNTLMTSLNSRSRLGGRDWEYHSGGSTAIDFRHFDTNGNTMDTNLTSHAPVAVHIMKGDSTTMDPGRSPDDKHPRVNWDVEMNNIDVHPTGKDSISFIAV</sequence>
<gene>
    <name evidence="3" type="ORF">OH76DRAFT_1399259</name>
</gene>
<dbReference type="AlphaFoldDB" id="A0A371DLE8"/>
<keyword evidence="1" id="KW-0812">Transmembrane</keyword>
<evidence type="ECO:0000256" key="1">
    <source>
        <dbReference type="SAM" id="Phobius"/>
    </source>
</evidence>
<proteinExistence type="predicted"/>
<keyword evidence="4" id="KW-1185">Reference proteome</keyword>
<keyword evidence="1" id="KW-1133">Transmembrane helix</keyword>
<dbReference type="OrthoDB" id="3262409at2759"/>
<feature type="transmembrane region" description="Helical" evidence="1">
    <location>
        <begin position="20"/>
        <end position="41"/>
    </location>
</feature>
<dbReference type="Pfam" id="PF20152">
    <property type="entry name" value="DUF6534"/>
    <property type="match status" value="1"/>
</dbReference>
<evidence type="ECO:0000313" key="4">
    <source>
        <dbReference type="Proteomes" id="UP000256964"/>
    </source>
</evidence>
<accession>A0A371DLE8</accession>
<feature type="transmembrane region" description="Helical" evidence="1">
    <location>
        <begin position="93"/>
        <end position="114"/>
    </location>
</feature>
<dbReference type="Proteomes" id="UP000256964">
    <property type="component" value="Unassembled WGS sequence"/>
</dbReference>
<protein>
    <recommendedName>
        <fullName evidence="2">DUF6534 domain-containing protein</fullName>
    </recommendedName>
</protein>
<feature type="domain" description="DUF6534" evidence="2">
    <location>
        <begin position="175"/>
        <end position="263"/>
    </location>
</feature>
<evidence type="ECO:0000259" key="2">
    <source>
        <dbReference type="Pfam" id="PF20152"/>
    </source>
</evidence>
<feature type="transmembrane region" description="Helical" evidence="1">
    <location>
        <begin position="53"/>
        <end position="73"/>
    </location>
</feature>
<name>A0A371DLE8_9APHY</name>
<evidence type="ECO:0000313" key="3">
    <source>
        <dbReference type="EMBL" id="RDX53363.1"/>
    </source>
</evidence>
<dbReference type="STRING" id="139420.A0A371DLE8"/>
<dbReference type="PANTHER" id="PTHR40465:SF1">
    <property type="entry name" value="DUF6534 DOMAIN-CONTAINING PROTEIN"/>
    <property type="match status" value="1"/>
</dbReference>
<feature type="transmembrane region" description="Helical" evidence="1">
    <location>
        <begin position="164"/>
        <end position="189"/>
    </location>
</feature>
<keyword evidence="1" id="KW-0472">Membrane</keyword>
<feature type="transmembrane region" description="Helical" evidence="1">
    <location>
        <begin position="126"/>
        <end position="152"/>
    </location>
</feature>
<feature type="transmembrane region" description="Helical" evidence="1">
    <location>
        <begin position="209"/>
        <end position="233"/>
    </location>
</feature>
<dbReference type="EMBL" id="KZ857387">
    <property type="protein sequence ID" value="RDX53363.1"/>
    <property type="molecule type" value="Genomic_DNA"/>
</dbReference>
<dbReference type="InterPro" id="IPR045339">
    <property type="entry name" value="DUF6534"/>
</dbReference>
<reference evidence="3 4" key="1">
    <citation type="journal article" date="2018" name="Biotechnol. Biofuels">
        <title>Integrative visual omics of the white-rot fungus Polyporus brumalis exposes the biotechnological potential of its oxidative enzymes for delignifying raw plant biomass.</title>
        <authorList>
            <person name="Miyauchi S."/>
            <person name="Rancon A."/>
            <person name="Drula E."/>
            <person name="Hage H."/>
            <person name="Chaduli D."/>
            <person name="Favel A."/>
            <person name="Grisel S."/>
            <person name="Henrissat B."/>
            <person name="Herpoel-Gimbert I."/>
            <person name="Ruiz-Duenas F.J."/>
            <person name="Chevret D."/>
            <person name="Hainaut M."/>
            <person name="Lin J."/>
            <person name="Wang M."/>
            <person name="Pangilinan J."/>
            <person name="Lipzen A."/>
            <person name="Lesage-Meessen L."/>
            <person name="Navarro D."/>
            <person name="Riley R."/>
            <person name="Grigoriev I.V."/>
            <person name="Zhou S."/>
            <person name="Raouche S."/>
            <person name="Rosso M.N."/>
        </authorList>
    </citation>
    <scope>NUCLEOTIDE SEQUENCE [LARGE SCALE GENOMIC DNA]</scope>
    <source>
        <strain evidence="3 4">BRFM 1820</strain>
    </source>
</reference>
<dbReference type="PANTHER" id="PTHR40465">
    <property type="entry name" value="CHROMOSOME 1, WHOLE GENOME SHOTGUN SEQUENCE"/>
    <property type="match status" value="1"/>
</dbReference>